<gene>
    <name evidence="1" type="ORF">AKJ59_00340</name>
</gene>
<dbReference type="AlphaFoldDB" id="A0A133VR33"/>
<dbReference type="EMBL" id="LHYL01000003">
    <property type="protein sequence ID" value="KXB08890.1"/>
    <property type="molecule type" value="Genomic_DNA"/>
</dbReference>
<sequence>MTKMTKNGKIVGGTLGFYPNISKWAFWSTFFRKILQKSRQNGYFGSKKGEKWQNRRGDPWFFHFFQKWSILTTFCPKIVCSTFFSKKKVLQNDLFEQKIAKMAKS</sequence>
<keyword evidence="2" id="KW-1185">Reference proteome</keyword>
<organism evidence="1 2">
    <name type="scientific">candidate division MSBL1 archaeon SCGC-AAA385M02</name>
    <dbReference type="NCBI Taxonomy" id="1698287"/>
    <lineage>
        <taxon>Archaea</taxon>
        <taxon>Methanobacteriati</taxon>
        <taxon>Methanobacteriota</taxon>
        <taxon>candidate division MSBL1</taxon>
    </lineage>
</organism>
<name>A0A133VR33_9EURY</name>
<accession>A0A133VR33</accession>
<evidence type="ECO:0000313" key="1">
    <source>
        <dbReference type="EMBL" id="KXB08890.1"/>
    </source>
</evidence>
<reference evidence="1 2" key="1">
    <citation type="journal article" date="2016" name="Sci. Rep.">
        <title>Metabolic traits of an uncultured archaeal lineage -MSBL1- from brine pools of the Red Sea.</title>
        <authorList>
            <person name="Mwirichia R."/>
            <person name="Alam I."/>
            <person name="Rashid M."/>
            <person name="Vinu M."/>
            <person name="Ba-Alawi W."/>
            <person name="Anthony Kamau A."/>
            <person name="Kamanda Ngugi D."/>
            <person name="Goker M."/>
            <person name="Klenk H.P."/>
            <person name="Bajic V."/>
            <person name="Stingl U."/>
        </authorList>
    </citation>
    <scope>NUCLEOTIDE SEQUENCE [LARGE SCALE GENOMIC DNA]</scope>
    <source>
        <strain evidence="1">SCGC-AAA385M02</strain>
    </source>
</reference>
<protein>
    <submittedName>
        <fullName evidence="1">Uncharacterized protein</fullName>
    </submittedName>
</protein>
<evidence type="ECO:0000313" key="2">
    <source>
        <dbReference type="Proteomes" id="UP000070248"/>
    </source>
</evidence>
<comment type="caution">
    <text evidence="1">The sequence shown here is derived from an EMBL/GenBank/DDBJ whole genome shotgun (WGS) entry which is preliminary data.</text>
</comment>
<dbReference type="Proteomes" id="UP000070248">
    <property type="component" value="Unassembled WGS sequence"/>
</dbReference>
<proteinExistence type="predicted"/>